<keyword evidence="2" id="KW-0238">DNA-binding</keyword>
<dbReference type="PROSITE" id="PS01117">
    <property type="entry name" value="HTH_MARR_1"/>
    <property type="match status" value="1"/>
</dbReference>
<name>A0ABS9CL97_9FIRM</name>
<organism evidence="5 6">
    <name type="scientific">Anaeromassilibacillus senegalensis</name>
    <dbReference type="NCBI Taxonomy" id="1673717"/>
    <lineage>
        <taxon>Bacteria</taxon>
        <taxon>Bacillati</taxon>
        <taxon>Bacillota</taxon>
        <taxon>Clostridia</taxon>
        <taxon>Eubacteriales</taxon>
        <taxon>Acutalibacteraceae</taxon>
        <taxon>Anaeromassilibacillus</taxon>
    </lineage>
</organism>
<dbReference type="SUPFAM" id="SSF46785">
    <property type="entry name" value="Winged helix' DNA-binding domain"/>
    <property type="match status" value="1"/>
</dbReference>
<evidence type="ECO:0000313" key="6">
    <source>
        <dbReference type="Proteomes" id="UP001299220"/>
    </source>
</evidence>
<dbReference type="EMBL" id="JAFBIT010000001">
    <property type="protein sequence ID" value="MCF2651121.1"/>
    <property type="molecule type" value="Genomic_DNA"/>
</dbReference>
<sequence length="164" mass="18668">MRKESIGHALHALDNTMRRFIDTYSHKQENEQLTGANVWVIQFIADNRDGPVYMRDVERRFGITRSTASKVVDMLAKKGFVERHIGETDGRLRRLTLTPAAEAIVDTIRADHEMMENVLLRGFTANECTTLLSYLNRMKLNVDFAMAQRQKTQKGKNEGGEAIG</sequence>
<dbReference type="SMART" id="SM00347">
    <property type="entry name" value="HTH_MARR"/>
    <property type="match status" value="1"/>
</dbReference>
<dbReference type="InterPro" id="IPR036390">
    <property type="entry name" value="WH_DNA-bd_sf"/>
</dbReference>
<keyword evidence="6" id="KW-1185">Reference proteome</keyword>
<dbReference type="PANTHER" id="PTHR33164">
    <property type="entry name" value="TRANSCRIPTIONAL REGULATOR, MARR FAMILY"/>
    <property type="match status" value="1"/>
</dbReference>
<comment type="caution">
    <text evidence="5">The sequence shown here is derived from an EMBL/GenBank/DDBJ whole genome shotgun (WGS) entry which is preliminary data.</text>
</comment>
<keyword evidence="1" id="KW-0805">Transcription regulation</keyword>
<dbReference type="PRINTS" id="PR00598">
    <property type="entry name" value="HTHMARR"/>
</dbReference>
<dbReference type="PROSITE" id="PS50995">
    <property type="entry name" value="HTH_MARR_2"/>
    <property type="match status" value="1"/>
</dbReference>
<dbReference type="RefSeq" id="WP_235322064.1">
    <property type="nucleotide sequence ID" value="NZ_JAFBIT010000001.1"/>
</dbReference>
<dbReference type="Pfam" id="PF12802">
    <property type="entry name" value="MarR_2"/>
    <property type="match status" value="1"/>
</dbReference>
<gene>
    <name evidence="5" type="ORF">JQM67_00655</name>
</gene>
<evidence type="ECO:0000313" key="5">
    <source>
        <dbReference type="EMBL" id="MCF2651121.1"/>
    </source>
</evidence>
<dbReference type="InterPro" id="IPR023187">
    <property type="entry name" value="Tscrpt_reg_MarR-type_CS"/>
</dbReference>
<dbReference type="PANTHER" id="PTHR33164:SF57">
    <property type="entry name" value="MARR-FAMILY TRANSCRIPTIONAL REGULATOR"/>
    <property type="match status" value="1"/>
</dbReference>
<dbReference type="Proteomes" id="UP001299220">
    <property type="component" value="Unassembled WGS sequence"/>
</dbReference>
<reference evidence="5 6" key="1">
    <citation type="submission" date="2020-12" db="EMBL/GenBank/DDBJ databases">
        <title>Whole genome sequences of gut porcine anaerobes.</title>
        <authorList>
            <person name="Kubasova T."/>
            <person name="Jahodarova E."/>
            <person name="Rychlik I."/>
        </authorList>
    </citation>
    <scope>NUCLEOTIDE SEQUENCE [LARGE SCALE GENOMIC DNA]</scope>
    <source>
        <strain evidence="5 6">An867</strain>
    </source>
</reference>
<accession>A0ABS9CL97</accession>
<evidence type="ECO:0000256" key="1">
    <source>
        <dbReference type="ARBA" id="ARBA00023015"/>
    </source>
</evidence>
<evidence type="ECO:0000259" key="4">
    <source>
        <dbReference type="PROSITE" id="PS50995"/>
    </source>
</evidence>
<dbReference type="InterPro" id="IPR039422">
    <property type="entry name" value="MarR/SlyA-like"/>
</dbReference>
<keyword evidence="3" id="KW-0804">Transcription</keyword>
<evidence type="ECO:0000256" key="3">
    <source>
        <dbReference type="ARBA" id="ARBA00023163"/>
    </source>
</evidence>
<protein>
    <submittedName>
        <fullName evidence="5">MarR family transcriptional regulator</fullName>
    </submittedName>
</protein>
<feature type="domain" description="HTH marR-type" evidence="4">
    <location>
        <begin position="3"/>
        <end position="140"/>
    </location>
</feature>
<evidence type="ECO:0000256" key="2">
    <source>
        <dbReference type="ARBA" id="ARBA00023125"/>
    </source>
</evidence>
<proteinExistence type="predicted"/>
<dbReference type="InterPro" id="IPR036388">
    <property type="entry name" value="WH-like_DNA-bd_sf"/>
</dbReference>
<dbReference type="InterPro" id="IPR000835">
    <property type="entry name" value="HTH_MarR-typ"/>
</dbReference>
<dbReference type="Gene3D" id="1.10.10.10">
    <property type="entry name" value="Winged helix-like DNA-binding domain superfamily/Winged helix DNA-binding domain"/>
    <property type="match status" value="1"/>
</dbReference>